<accession>A0A7C2FNA2</accession>
<protein>
    <submittedName>
        <fullName evidence="1">Uncharacterized protein</fullName>
    </submittedName>
</protein>
<evidence type="ECO:0000313" key="1">
    <source>
        <dbReference type="EMBL" id="HEF86739.1"/>
    </source>
</evidence>
<name>A0A7C2FNA2_9CREN</name>
<proteinExistence type="predicted"/>
<sequence>MSSQSPSLKLAVASWLYGDKTVGRLLCHYLKERNLRILVLAGNTVSPSLVEWLAEKCGLRILGVTGNLDDSSVASALASKGFFLEAGSFQIENMRLTGMGLMAGSKEYSDGLSGVATIAVSFLNGRLHRCCSGLSSGIVDEFAEKVGADLVITGSCPTPCVNGETVSPGFAYLGWVAVVEYSLGGFRIVFENLRKERLRF</sequence>
<dbReference type="EMBL" id="DSJT01000003">
    <property type="protein sequence ID" value="HEF86739.1"/>
    <property type="molecule type" value="Genomic_DNA"/>
</dbReference>
<dbReference type="AlphaFoldDB" id="A0A7C2FNA2"/>
<comment type="caution">
    <text evidence="1">The sequence shown here is derived from an EMBL/GenBank/DDBJ whole genome shotgun (WGS) entry which is preliminary data.</text>
</comment>
<reference evidence="1" key="1">
    <citation type="journal article" date="2020" name="mSystems">
        <title>Genome- and Community-Level Interaction Insights into Carbon Utilization and Element Cycling Functions of Hydrothermarchaeota in Hydrothermal Sediment.</title>
        <authorList>
            <person name="Zhou Z."/>
            <person name="Liu Y."/>
            <person name="Xu W."/>
            <person name="Pan J."/>
            <person name="Luo Z.H."/>
            <person name="Li M."/>
        </authorList>
    </citation>
    <scope>NUCLEOTIDE SEQUENCE [LARGE SCALE GENOMIC DNA]</scope>
    <source>
        <strain evidence="1">SpSt-23</strain>
    </source>
</reference>
<gene>
    <name evidence="1" type="ORF">ENP55_00185</name>
</gene>
<dbReference type="SUPFAM" id="SSF56300">
    <property type="entry name" value="Metallo-dependent phosphatases"/>
    <property type="match status" value="1"/>
</dbReference>
<organism evidence="1">
    <name type="scientific">Thermosphaera aggregans</name>
    <dbReference type="NCBI Taxonomy" id="54254"/>
    <lineage>
        <taxon>Archaea</taxon>
        <taxon>Thermoproteota</taxon>
        <taxon>Thermoprotei</taxon>
        <taxon>Desulfurococcales</taxon>
        <taxon>Desulfurococcaceae</taxon>
        <taxon>Thermosphaera</taxon>
    </lineage>
</organism>
<dbReference type="InterPro" id="IPR029052">
    <property type="entry name" value="Metallo-depent_PP-like"/>
</dbReference>